<organism evidence="2 3">
    <name type="scientific">Halalkalibacter akibai (strain ATCC 43226 / DSM 21942 / CIP 109018 / JCM 9157 / 1139)</name>
    <name type="common">Bacillus akibai</name>
    <dbReference type="NCBI Taxonomy" id="1236973"/>
    <lineage>
        <taxon>Bacteria</taxon>
        <taxon>Bacillati</taxon>
        <taxon>Bacillota</taxon>
        <taxon>Bacilli</taxon>
        <taxon>Bacillales</taxon>
        <taxon>Bacillaceae</taxon>
        <taxon>Halalkalibacter</taxon>
    </lineage>
</organism>
<feature type="transmembrane region" description="Helical" evidence="1">
    <location>
        <begin position="12"/>
        <end position="30"/>
    </location>
</feature>
<evidence type="ECO:0000313" key="3">
    <source>
        <dbReference type="Proteomes" id="UP000018896"/>
    </source>
</evidence>
<reference evidence="2 3" key="1">
    <citation type="journal article" date="2014" name="Genome Announc.">
        <title>Draft Genome Sequences of Three Alkaliphilic Bacillus Strains, Bacillus wakoensis JCM 9140T, Bacillus akibai JCM 9157T, and Bacillus hemicellulosilyticus JCM 9152T.</title>
        <authorList>
            <person name="Yuki M."/>
            <person name="Oshima K."/>
            <person name="Suda W."/>
            <person name="Oshida Y."/>
            <person name="Kitamura K."/>
            <person name="Iida T."/>
            <person name="Hattori M."/>
            <person name="Ohkuma M."/>
        </authorList>
    </citation>
    <scope>NUCLEOTIDE SEQUENCE [LARGE SCALE GENOMIC DNA]</scope>
    <source>
        <strain evidence="2 3">JCM 9157</strain>
    </source>
</reference>
<evidence type="ECO:0000313" key="2">
    <source>
        <dbReference type="EMBL" id="GAE36012.1"/>
    </source>
</evidence>
<protein>
    <submittedName>
        <fullName evidence="2">Uncharacterized protein</fullName>
    </submittedName>
</protein>
<name>W4QVU4_HALA3</name>
<dbReference type="RefSeq" id="WP_035665684.1">
    <property type="nucleotide sequence ID" value="NZ_BAUV01000026.1"/>
</dbReference>
<sequence>MRNMKKSINTNSIPYLFLTIIHIGLFSFLLKRKNNTHAWILFLSNVGFAFLFEYPTLNLFHGYRYKPSIMKKRFFDVILGAILSQAVYVPISATFLTLFKKNWKWKMCLSIMYVGIEKLFIHLKIYKVFWWKPIFTPFLIFIYFHISDLFFKALSNQNKWALKTAHFLSVEVLFIMLLYLVAAKRQIRFGIGMYHTSTEHFKIVPLYSLILSSLATFTSSKSGAIYRFLMIFCHIFIDVFLVKKGLLKVNFKRRLNYICWYLTMIFISKFLYKTIYHSNDF</sequence>
<proteinExistence type="predicted"/>
<gene>
    <name evidence="2" type="ORF">JCM9157_3156</name>
</gene>
<keyword evidence="1" id="KW-0472">Membrane</keyword>
<keyword evidence="1" id="KW-1133">Transmembrane helix</keyword>
<dbReference type="EMBL" id="BAUV01000026">
    <property type="protein sequence ID" value="GAE36012.1"/>
    <property type="molecule type" value="Genomic_DNA"/>
</dbReference>
<feature type="transmembrane region" description="Helical" evidence="1">
    <location>
        <begin position="225"/>
        <end position="242"/>
    </location>
</feature>
<dbReference type="Proteomes" id="UP000018896">
    <property type="component" value="Unassembled WGS sequence"/>
</dbReference>
<feature type="transmembrane region" description="Helical" evidence="1">
    <location>
        <begin position="166"/>
        <end position="182"/>
    </location>
</feature>
<accession>W4QVU4</accession>
<feature type="transmembrane region" description="Helical" evidence="1">
    <location>
        <begin position="128"/>
        <end position="146"/>
    </location>
</feature>
<comment type="caution">
    <text evidence="2">The sequence shown here is derived from an EMBL/GenBank/DDBJ whole genome shotgun (WGS) entry which is preliminary data.</text>
</comment>
<dbReference type="AlphaFoldDB" id="W4QVU4"/>
<feature type="transmembrane region" description="Helical" evidence="1">
    <location>
        <begin position="254"/>
        <end position="272"/>
    </location>
</feature>
<keyword evidence="1" id="KW-0812">Transmembrane</keyword>
<dbReference type="eggNOG" id="ENOG50326F1">
    <property type="taxonomic scope" value="Bacteria"/>
</dbReference>
<feature type="transmembrane region" description="Helical" evidence="1">
    <location>
        <begin position="36"/>
        <end position="54"/>
    </location>
</feature>
<feature type="transmembrane region" description="Helical" evidence="1">
    <location>
        <begin position="74"/>
        <end position="91"/>
    </location>
</feature>
<feature type="transmembrane region" description="Helical" evidence="1">
    <location>
        <begin position="203"/>
        <end position="219"/>
    </location>
</feature>
<evidence type="ECO:0000256" key="1">
    <source>
        <dbReference type="SAM" id="Phobius"/>
    </source>
</evidence>
<dbReference type="OrthoDB" id="2942986at2"/>
<keyword evidence="3" id="KW-1185">Reference proteome</keyword>